<proteinExistence type="inferred from homology"/>
<dbReference type="PROSITE" id="PS00763">
    <property type="entry name" value="GLUTATHIONE_PEROXID_2"/>
    <property type="match status" value="1"/>
</dbReference>
<keyword evidence="5" id="KW-0676">Redox-active center</keyword>
<dbReference type="Gene3D" id="3.40.30.10">
    <property type="entry name" value="Glutaredoxin"/>
    <property type="match status" value="1"/>
</dbReference>
<evidence type="ECO:0000256" key="8">
    <source>
        <dbReference type="RuleBase" id="RU000499"/>
    </source>
</evidence>
<dbReference type="PROSITE" id="PS00460">
    <property type="entry name" value="GLUTATHIONE_PEROXID_1"/>
    <property type="match status" value="1"/>
</dbReference>
<dbReference type="PROSITE" id="PS51352">
    <property type="entry name" value="THIOREDOXIN_2"/>
    <property type="match status" value="1"/>
</dbReference>
<evidence type="ECO:0000256" key="1">
    <source>
        <dbReference type="ARBA" id="ARBA00006926"/>
    </source>
</evidence>
<reference evidence="10" key="1">
    <citation type="submission" date="2022-11" db="EMBL/GenBank/DDBJ databases">
        <authorList>
            <person name="Petersen C."/>
        </authorList>
    </citation>
    <scope>NUCLEOTIDE SEQUENCE</scope>
    <source>
        <strain evidence="10">IBT 30069</strain>
    </source>
</reference>
<dbReference type="Proteomes" id="UP001149165">
    <property type="component" value="Unassembled WGS sequence"/>
</dbReference>
<dbReference type="CDD" id="cd00340">
    <property type="entry name" value="GSH_Peroxidase"/>
    <property type="match status" value="1"/>
</dbReference>
<evidence type="ECO:0000256" key="3">
    <source>
        <dbReference type="ARBA" id="ARBA00022862"/>
    </source>
</evidence>
<protein>
    <recommendedName>
        <fullName evidence="8">Glutathione peroxidase</fullName>
    </recommendedName>
</protein>
<dbReference type="GO" id="GO:0140824">
    <property type="term" value="F:thioredoxin-dependent peroxiredoxin activity"/>
    <property type="evidence" value="ECO:0007669"/>
    <property type="project" value="UniProtKB-EC"/>
</dbReference>
<keyword evidence="2 8" id="KW-0575">Peroxidase</keyword>
<dbReference type="AlphaFoldDB" id="A0A9W9K5D3"/>
<dbReference type="InterPro" id="IPR036249">
    <property type="entry name" value="Thioredoxin-like_sf"/>
</dbReference>
<organism evidence="10 11">
    <name type="scientific">Penicillium angulare</name>
    <dbReference type="NCBI Taxonomy" id="116970"/>
    <lineage>
        <taxon>Eukaryota</taxon>
        <taxon>Fungi</taxon>
        <taxon>Dikarya</taxon>
        <taxon>Ascomycota</taxon>
        <taxon>Pezizomycotina</taxon>
        <taxon>Eurotiomycetes</taxon>
        <taxon>Eurotiomycetidae</taxon>
        <taxon>Eurotiales</taxon>
        <taxon>Aspergillaceae</taxon>
        <taxon>Penicillium</taxon>
    </lineage>
</organism>
<comment type="similarity">
    <text evidence="1 8">Belongs to the glutathione peroxidase family.</text>
</comment>
<evidence type="ECO:0000256" key="7">
    <source>
        <dbReference type="PIRSR" id="PIRSR000303-1"/>
    </source>
</evidence>
<dbReference type="InterPro" id="IPR000889">
    <property type="entry name" value="Glutathione_peroxidase"/>
</dbReference>
<reference evidence="10" key="2">
    <citation type="journal article" date="2023" name="IMA Fungus">
        <title>Comparative genomic study of the Penicillium genus elucidates a diverse pangenome and 15 lateral gene transfer events.</title>
        <authorList>
            <person name="Petersen C."/>
            <person name="Sorensen T."/>
            <person name="Nielsen M.R."/>
            <person name="Sondergaard T.E."/>
            <person name="Sorensen J.L."/>
            <person name="Fitzpatrick D.A."/>
            <person name="Frisvad J.C."/>
            <person name="Nielsen K.L."/>
        </authorList>
    </citation>
    <scope>NUCLEOTIDE SEQUENCE</scope>
    <source>
        <strain evidence="10">IBT 30069</strain>
    </source>
</reference>
<dbReference type="Pfam" id="PF00255">
    <property type="entry name" value="GSHPx"/>
    <property type="match status" value="1"/>
</dbReference>
<evidence type="ECO:0000256" key="5">
    <source>
        <dbReference type="ARBA" id="ARBA00023284"/>
    </source>
</evidence>
<dbReference type="InterPro" id="IPR029760">
    <property type="entry name" value="GPX_CS"/>
</dbReference>
<sequence>MSSATSFFEFEPVDKKGEPFQLSSLQGKVVLVVNTASKCGFTPQFEGLEKLYKGLKEKYPEDFTILGFPCNQFNAQDPGSNDDIQSFCQLNYGVTFPVLGKLDVNGKDAAPVFAWLKEQQPGVMGLQRVKWNFEKFLVGADGKVSGRWSTFTKPEQLEAPIVEQIEKARKAGTLASLNKGNEGN</sequence>
<dbReference type="SUPFAM" id="SSF52833">
    <property type="entry name" value="Thioredoxin-like"/>
    <property type="match status" value="1"/>
</dbReference>
<dbReference type="FunFam" id="3.40.30.10:FF:000010">
    <property type="entry name" value="Glutathione peroxidase"/>
    <property type="match status" value="1"/>
</dbReference>
<evidence type="ECO:0000313" key="10">
    <source>
        <dbReference type="EMBL" id="KAJ5093390.1"/>
    </source>
</evidence>
<dbReference type="PIRSF" id="PIRSF000303">
    <property type="entry name" value="Glutathion_perox"/>
    <property type="match status" value="1"/>
</dbReference>
<dbReference type="PROSITE" id="PS51355">
    <property type="entry name" value="GLUTATHIONE_PEROXID_3"/>
    <property type="match status" value="1"/>
</dbReference>
<feature type="active site" evidence="7">
    <location>
        <position position="39"/>
    </location>
</feature>
<gene>
    <name evidence="10" type="ORF">N7456_009251</name>
</gene>
<dbReference type="GO" id="GO:0034599">
    <property type="term" value="P:cellular response to oxidative stress"/>
    <property type="evidence" value="ECO:0007669"/>
    <property type="project" value="TreeGrafter"/>
</dbReference>
<comment type="caution">
    <text evidence="10">The sequence shown here is derived from an EMBL/GenBank/DDBJ whole genome shotgun (WGS) entry which is preliminary data.</text>
</comment>
<dbReference type="InterPro" id="IPR013766">
    <property type="entry name" value="Thioredoxin_domain"/>
</dbReference>
<evidence type="ECO:0000256" key="4">
    <source>
        <dbReference type="ARBA" id="ARBA00023002"/>
    </source>
</evidence>
<evidence type="ECO:0000256" key="6">
    <source>
        <dbReference type="ARBA" id="ARBA00049091"/>
    </source>
</evidence>
<dbReference type="OrthoDB" id="446890at2759"/>
<dbReference type="PANTHER" id="PTHR11592:SF78">
    <property type="entry name" value="GLUTATHIONE PEROXIDASE"/>
    <property type="match status" value="1"/>
</dbReference>
<comment type="catalytic activity">
    <reaction evidence="6">
        <text>a hydroperoxide + [thioredoxin]-dithiol = an alcohol + [thioredoxin]-disulfide + H2O</text>
        <dbReference type="Rhea" id="RHEA:62620"/>
        <dbReference type="Rhea" id="RHEA-COMP:10698"/>
        <dbReference type="Rhea" id="RHEA-COMP:10700"/>
        <dbReference type="ChEBI" id="CHEBI:15377"/>
        <dbReference type="ChEBI" id="CHEBI:29950"/>
        <dbReference type="ChEBI" id="CHEBI:30879"/>
        <dbReference type="ChEBI" id="CHEBI:35924"/>
        <dbReference type="ChEBI" id="CHEBI:50058"/>
        <dbReference type="EC" id="1.11.1.24"/>
    </reaction>
</comment>
<dbReference type="PRINTS" id="PR01011">
    <property type="entry name" value="GLUTPROXDASE"/>
</dbReference>
<feature type="domain" description="Thioredoxin" evidence="9">
    <location>
        <begin position="1"/>
        <end position="167"/>
    </location>
</feature>
<evidence type="ECO:0000313" key="11">
    <source>
        <dbReference type="Proteomes" id="UP001149165"/>
    </source>
</evidence>
<keyword evidence="4 8" id="KW-0560">Oxidoreductase</keyword>
<evidence type="ECO:0000256" key="2">
    <source>
        <dbReference type="ARBA" id="ARBA00022559"/>
    </source>
</evidence>
<accession>A0A9W9K5D3</accession>
<dbReference type="InterPro" id="IPR029759">
    <property type="entry name" value="GPX_AS"/>
</dbReference>
<evidence type="ECO:0000259" key="9">
    <source>
        <dbReference type="PROSITE" id="PS51352"/>
    </source>
</evidence>
<name>A0A9W9K5D3_9EURO</name>
<keyword evidence="3" id="KW-0049">Antioxidant</keyword>
<dbReference type="EMBL" id="JAPQKH010000006">
    <property type="protein sequence ID" value="KAJ5093390.1"/>
    <property type="molecule type" value="Genomic_DNA"/>
</dbReference>
<keyword evidence="11" id="KW-1185">Reference proteome</keyword>
<dbReference type="PANTHER" id="PTHR11592">
    <property type="entry name" value="GLUTATHIONE PEROXIDASE"/>
    <property type="match status" value="1"/>
</dbReference>